<dbReference type="SUPFAM" id="SSF48403">
    <property type="entry name" value="Ankyrin repeat"/>
    <property type="match status" value="1"/>
</dbReference>
<comment type="caution">
    <text evidence="4">The sequence shown here is derived from an EMBL/GenBank/DDBJ whole genome shotgun (WGS) entry which is preliminary data.</text>
</comment>
<feature type="repeat" description="ANK" evidence="3">
    <location>
        <begin position="89"/>
        <end position="121"/>
    </location>
</feature>
<keyword evidence="1" id="KW-0677">Repeat</keyword>
<dbReference type="Gene3D" id="1.25.40.20">
    <property type="entry name" value="Ankyrin repeat-containing domain"/>
    <property type="match status" value="2"/>
</dbReference>
<evidence type="ECO:0000256" key="2">
    <source>
        <dbReference type="ARBA" id="ARBA00023043"/>
    </source>
</evidence>
<organism evidence="4 5">
    <name type="scientific">Podospora fimiseda</name>
    <dbReference type="NCBI Taxonomy" id="252190"/>
    <lineage>
        <taxon>Eukaryota</taxon>
        <taxon>Fungi</taxon>
        <taxon>Dikarya</taxon>
        <taxon>Ascomycota</taxon>
        <taxon>Pezizomycotina</taxon>
        <taxon>Sordariomycetes</taxon>
        <taxon>Sordariomycetidae</taxon>
        <taxon>Sordariales</taxon>
        <taxon>Podosporaceae</taxon>
        <taxon>Podospora</taxon>
    </lineage>
</organism>
<dbReference type="InterPro" id="IPR002110">
    <property type="entry name" value="Ankyrin_rpt"/>
</dbReference>
<evidence type="ECO:0000313" key="5">
    <source>
        <dbReference type="Proteomes" id="UP001301958"/>
    </source>
</evidence>
<dbReference type="PANTHER" id="PTHR24123:SF33">
    <property type="entry name" value="PROTEIN HOS4"/>
    <property type="match status" value="1"/>
</dbReference>
<protein>
    <submittedName>
        <fullName evidence="4">Ankyrin repeat-containing domain protein</fullName>
    </submittedName>
</protein>
<evidence type="ECO:0000313" key="4">
    <source>
        <dbReference type="EMBL" id="KAK4224526.1"/>
    </source>
</evidence>
<keyword evidence="5" id="KW-1185">Reference proteome</keyword>
<dbReference type="PANTHER" id="PTHR24123">
    <property type="entry name" value="ANKYRIN REPEAT-CONTAINING"/>
    <property type="match status" value="1"/>
</dbReference>
<dbReference type="InterPro" id="IPR036770">
    <property type="entry name" value="Ankyrin_rpt-contain_sf"/>
</dbReference>
<dbReference type="PROSITE" id="PS50297">
    <property type="entry name" value="ANK_REP_REGION"/>
    <property type="match status" value="1"/>
</dbReference>
<dbReference type="Pfam" id="PF12796">
    <property type="entry name" value="Ank_2"/>
    <property type="match status" value="1"/>
</dbReference>
<sequence length="506" mass="57183">MAWFYDLPTELVLDIGDLLDRKDLVSLVATSKQNRARLTSVLYRRDVPEGRALVWAAKKGQIETLEIALNNNGKLNHLFERNAEFPVGARGTPLHFAAMYGQCDAIDWLLDHGADAEIGSRRLCTCSPCDIPTSPVRCMGCWASRENTFWSWYPLHLALCYKQPKAFRRLLERGVPFRFLATTPAPHKIDHLDDPVLCRAAHLGDVESMQLTIEQLGMEKLSSLVLPTGLSPLEVLCYSDKRDQISAGISLLLRHGAQPLTNEGLLRLARCHQYHALLAVFQLGAYVLKDTEDRTLTLMLMNIIEPGIKAPQGWNKYRQDLVKFLVEHGAGNKPLWNHNQTPLMALCSWHYDKNCSDLIALFVKFGSDINARDDDGRTALHYLVRAPANTFSYGKLDGSCTYSLQMFTKMVSKLVSLGARLDLTDNERGLTPIQEVQLWQDVGSKRHDYGGPHVPRNQYKLWIMVTFKAMLDSMSQEAGNMLPATMVEEMGEQVKIFRAELMVLYY</sequence>
<keyword evidence="2 3" id="KW-0040">ANK repeat</keyword>
<evidence type="ECO:0000256" key="3">
    <source>
        <dbReference type="PROSITE-ProRule" id="PRU00023"/>
    </source>
</evidence>
<proteinExistence type="predicted"/>
<dbReference type="EMBL" id="MU865390">
    <property type="protein sequence ID" value="KAK4224526.1"/>
    <property type="molecule type" value="Genomic_DNA"/>
</dbReference>
<dbReference type="InterPro" id="IPR051165">
    <property type="entry name" value="Multifunctional_ANK_Repeat"/>
</dbReference>
<accession>A0AAN7BJA7</accession>
<dbReference type="Proteomes" id="UP001301958">
    <property type="component" value="Unassembled WGS sequence"/>
</dbReference>
<name>A0AAN7BJA7_9PEZI</name>
<gene>
    <name evidence="4" type="ORF">QBC38DRAFT_485310</name>
</gene>
<dbReference type="AlphaFoldDB" id="A0AAN7BJA7"/>
<dbReference type="PROSITE" id="PS50088">
    <property type="entry name" value="ANK_REPEAT"/>
    <property type="match status" value="1"/>
</dbReference>
<evidence type="ECO:0000256" key="1">
    <source>
        <dbReference type="ARBA" id="ARBA00022737"/>
    </source>
</evidence>
<dbReference type="Pfam" id="PF13637">
    <property type="entry name" value="Ank_4"/>
    <property type="match status" value="1"/>
</dbReference>
<reference evidence="4" key="2">
    <citation type="submission" date="2023-05" db="EMBL/GenBank/DDBJ databases">
        <authorList>
            <consortium name="Lawrence Berkeley National Laboratory"/>
            <person name="Steindorff A."/>
            <person name="Hensen N."/>
            <person name="Bonometti L."/>
            <person name="Westerberg I."/>
            <person name="Brannstrom I.O."/>
            <person name="Guillou S."/>
            <person name="Cros-Aarteil S."/>
            <person name="Calhoun S."/>
            <person name="Haridas S."/>
            <person name="Kuo A."/>
            <person name="Mondo S."/>
            <person name="Pangilinan J."/>
            <person name="Riley R."/>
            <person name="Labutti K."/>
            <person name="Andreopoulos B."/>
            <person name="Lipzen A."/>
            <person name="Chen C."/>
            <person name="Yanf M."/>
            <person name="Daum C."/>
            <person name="Ng V."/>
            <person name="Clum A."/>
            <person name="Ohm R."/>
            <person name="Martin F."/>
            <person name="Silar P."/>
            <person name="Natvig D."/>
            <person name="Lalanne C."/>
            <person name="Gautier V."/>
            <person name="Ament-Velasquez S.L."/>
            <person name="Kruys A."/>
            <person name="Hutchinson M.I."/>
            <person name="Powell A.J."/>
            <person name="Barry K."/>
            <person name="Miller A.N."/>
            <person name="Grigoriev I.V."/>
            <person name="Debuchy R."/>
            <person name="Gladieux P."/>
            <person name="Thoren M.H."/>
            <person name="Johannesson H."/>
        </authorList>
    </citation>
    <scope>NUCLEOTIDE SEQUENCE</scope>
    <source>
        <strain evidence="4">CBS 990.96</strain>
    </source>
</reference>
<reference evidence="4" key="1">
    <citation type="journal article" date="2023" name="Mol. Phylogenet. Evol.">
        <title>Genome-scale phylogeny and comparative genomics of the fungal order Sordariales.</title>
        <authorList>
            <person name="Hensen N."/>
            <person name="Bonometti L."/>
            <person name="Westerberg I."/>
            <person name="Brannstrom I.O."/>
            <person name="Guillou S."/>
            <person name="Cros-Aarteil S."/>
            <person name="Calhoun S."/>
            <person name="Haridas S."/>
            <person name="Kuo A."/>
            <person name="Mondo S."/>
            <person name="Pangilinan J."/>
            <person name="Riley R."/>
            <person name="LaButti K."/>
            <person name="Andreopoulos B."/>
            <person name="Lipzen A."/>
            <person name="Chen C."/>
            <person name="Yan M."/>
            <person name="Daum C."/>
            <person name="Ng V."/>
            <person name="Clum A."/>
            <person name="Steindorff A."/>
            <person name="Ohm R.A."/>
            <person name="Martin F."/>
            <person name="Silar P."/>
            <person name="Natvig D.O."/>
            <person name="Lalanne C."/>
            <person name="Gautier V."/>
            <person name="Ament-Velasquez S.L."/>
            <person name="Kruys A."/>
            <person name="Hutchinson M.I."/>
            <person name="Powell A.J."/>
            <person name="Barry K."/>
            <person name="Miller A.N."/>
            <person name="Grigoriev I.V."/>
            <person name="Debuchy R."/>
            <person name="Gladieux P."/>
            <person name="Hiltunen Thoren M."/>
            <person name="Johannesson H."/>
        </authorList>
    </citation>
    <scope>NUCLEOTIDE SEQUENCE</scope>
    <source>
        <strain evidence="4">CBS 990.96</strain>
    </source>
</reference>
<dbReference type="SMART" id="SM00248">
    <property type="entry name" value="ANK"/>
    <property type="match status" value="5"/>
</dbReference>